<gene>
    <name evidence="5" type="ORF">BLNAU_18948</name>
</gene>
<accession>A0ABQ9X649</accession>
<dbReference type="SUPFAM" id="SSF48452">
    <property type="entry name" value="TPR-like"/>
    <property type="match status" value="2"/>
</dbReference>
<organism evidence="5 6">
    <name type="scientific">Blattamonas nauphoetae</name>
    <dbReference type="NCBI Taxonomy" id="2049346"/>
    <lineage>
        <taxon>Eukaryota</taxon>
        <taxon>Metamonada</taxon>
        <taxon>Preaxostyla</taxon>
        <taxon>Oxymonadida</taxon>
        <taxon>Blattamonas</taxon>
    </lineage>
</organism>
<dbReference type="PANTHER" id="PTHR45641:SF19">
    <property type="entry name" value="NEPHROCYSTIN-3"/>
    <property type="match status" value="1"/>
</dbReference>
<evidence type="ECO:0000256" key="2">
    <source>
        <dbReference type="ARBA" id="ARBA00022803"/>
    </source>
</evidence>
<protein>
    <submittedName>
        <fullName evidence="5">Tetratricopeptide repeat protein</fullName>
    </submittedName>
</protein>
<dbReference type="Pfam" id="PF13424">
    <property type="entry name" value="TPR_12"/>
    <property type="match status" value="4"/>
</dbReference>
<name>A0ABQ9X649_9EUKA</name>
<evidence type="ECO:0000313" key="6">
    <source>
        <dbReference type="Proteomes" id="UP001281761"/>
    </source>
</evidence>
<evidence type="ECO:0000313" key="5">
    <source>
        <dbReference type="EMBL" id="KAK2946106.1"/>
    </source>
</evidence>
<dbReference type="SMART" id="SM00028">
    <property type="entry name" value="TPR"/>
    <property type="match status" value="8"/>
</dbReference>
<proteinExistence type="predicted"/>
<evidence type="ECO:0000256" key="3">
    <source>
        <dbReference type="PROSITE-ProRule" id="PRU00339"/>
    </source>
</evidence>
<feature type="compositionally biased region" description="Basic residues" evidence="4">
    <location>
        <begin position="435"/>
        <end position="444"/>
    </location>
</feature>
<dbReference type="PANTHER" id="PTHR45641">
    <property type="entry name" value="TETRATRICOPEPTIDE REPEAT PROTEIN (AFU_ORTHOLOGUE AFUA_6G03870)"/>
    <property type="match status" value="1"/>
</dbReference>
<feature type="compositionally biased region" description="Polar residues" evidence="4">
    <location>
        <begin position="401"/>
        <end position="430"/>
    </location>
</feature>
<dbReference type="EMBL" id="JARBJD010000237">
    <property type="protein sequence ID" value="KAK2946106.1"/>
    <property type="molecule type" value="Genomic_DNA"/>
</dbReference>
<keyword evidence="2 3" id="KW-0802">TPR repeat</keyword>
<keyword evidence="1" id="KW-0677">Repeat</keyword>
<dbReference type="InterPro" id="IPR011990">
    <property type="entry name" value="TPR-like_helical_dom_sf"/>
</dbReference>
<dbReference type="PROSITE" id="PS50293">
    <property type="entry name" value="TPR_REGION"/>
    <property type="match status" value="1"/>
</dbReference>
<keyword evidence="6" id="KW-1185">Reference proteome</keyword>
<feature type="region of interest" description="Disordered" evidence="4">
    <location>
        <begin position="536"/>
        <end position="558"/>
    </location>
</feature>
<comment type="caution">
    <text evidence="5">The sequence shown here is derived from an EMBL/GenBank/DDBJ whole genome shotgun (WGS) entry which is preliminary data.</text>
</comment>
<sequence length="708" mass="78785">MSSRFVATIGEEWKESPLKNPPMSVVLKDHLGQGSTGESYKTIQVDANDYLRRGDYDRAIRAARRCEKKILASLGPQSTELIYIMILLCEAYTEKKLYAEAQRLNVFDLLIERLFTEYIERAGDLLDACPGITDAHIYRVYYYRDLGNLYRINGKLDEALACFQRVAETRRIYQGETHPDTALALVDLGITYKMRGQFEKALQFFIFALNVQEEFFGSNSLAVGSNLLHQGSVYLSMGRWSEAQQTIKQGRTILVVNGLGEHTDVAIAECNLGIIAGKLEKYDEAMSHFDRARTLREKLFGMTHPDTAQVYLHMARLLNMKKNYSEAERYASLALSILEDSIVSAAPSFFNSGSGKPAVTASGKPINSALKAAFAVAMKNKQMSLVHGGNTFPTAMSGPTINLGTTPTGVQTPFASQSDGDDSLSGTETVTSTPKSRRRRKKTTKKDDLISRSELTPALFVGLAGCEATLGQINVSNKNFDGARSHFKKAKELYEVLPGHENDVKEIDTCIANAFLTEGASGDALQIFQHLLDRMESEDEHARKKGKNKANADNEPVNPNLAAVLNGMGNAFRQQGRFDEALQRYTRALQIYSQSAGMFDESTALVHMNIGHTYYSAECMDKAMKHFIRARAIRTKLYGTVHPLTCTTFKALAAVHFACNQFDEAIEMYSRAADGLEVLWGDQHPEILEIRKTIAEVIKDRAHHLQNL</sequence>
<feature type="repeat" description="TPR" evidence="3">
    <location>
        <begin position="562"/>
        <end position="595"/>
    </location>
</feature>
<feature type="repeat" description="TPR" evidence="3">
    <location>
        <begin position="182"/>
        <end position="215"/>
    </location>
</feature>
<evidence type="ECO:0000256" key="4">
    <source>
        <dbReference type="SAM" id="MobiDB-lite"/>
    </source>
</evidence>
<dbReference type="Gene3D" id="1.25.40.10">
    <property type="entry name" value="Tetratricopeptide repeat domain"/>
    <property type="match status" value="4"/>
</dbReference>
<evidence type="ECO:0000256" key="1">
    <source>
        <dbReference type="ARBA" id="ARBA00022737"/>
    </source>
</evidence>
<dbReference type="Proteomes" id="UP001281761">
    <property type="component" value="Unassembled WGS sequence"/>
</dbReference>
<dbReference type="PROSITE" id="PS50005">
    <property type="entry name" value="TPR"/>
    <property type="match status" value="3"/>
</dbReference>
<feature type="region of interest" description="Disordered" evidence="4">
    <location>
        <begin position="401"/>
        <end position="449"/>
    </location>
</feature>
<reference evidence="5 6" key="1">
    <citation type="journal article" date="2022" name="bioRxiv">
        <title>Genomics of Preaxostyla Flagellates Illuminates Evolutionary Transitions and the Path Towards Mitochondrial Loss.</title>
        <authorList>
            <person name="Novak L.V.F."/>
            <person name="Treitli S.C."/>
            <person name="Pyrih J."/>
            <person name="Halakuc P."/>
            <person name="Pipaliya S.V."/>
            <person name="Vacek V."/>
            <person name="Brzon O."/>
            <person name="Soukal P."/>
            <person name="Eme L."/>
            <person name="Dacks J.B."/>
            <person name="Karnkowska A."/>
            <person name="Elias M."/>
            <person name="Hampl V."/>
        </authorList>
    </citation>
    <scope>NUCLEOTIDE SEQUENCE [LARGE SCALE GENOMIC DNA]</scope>
    <source>
        <strain evidence="5">NAU3</strain>
        <tissue evidence="5">Gut</tissue>
    </source>
</reference>
<dbReference type="InterPro" id="IPR019734">
    <property type="entry name" value="TPR_rpt"/>
</dbReference>
<feature type="repeat" description="TPR" evidence="3">
    <location>
        <begin position="266"/>
        <end position="299"/>
    </location>
</feature>